<dbReference type="AlphaFoldDB" id="A0A9D2SMK5"/>
<reference evidence="2" key="2">
    <citation type="submission" date="2021-04" db="EMBL/GenBank/DDBJ databases">
        <authorList>
            <person name="Gilroy R."/>
        </authorList>
    </citation>
    <scope>NUCLEOTIDE SEQUENCE</scope>
    <source>
        <strain evidence="2">CHK185-5351</strain>
    </source>
</reference>
<proteinExistence type="predicted"/>
<organism evidence="2 3">
    <name type="scientific">Candidatus Fusicatenibacter intestinigallinarum</name>
    <dbReference type="NCBI Taxonomy" id="2838598"/>
    <lineage>
        <taxon>Bacteria</taxon>
        <taxon>Bacillati</taxon>
        <taxon>Bacillota</taxon>
        <taxon>Clostridia</taxon>
        <taxon>Lachnospirales</taxon>
        <taxon>Lachnospiraceae</taxon>
        <taxon>Fusicatenibacter</taxon>
    </lineage>
</organism>
<evidence type="ECO:0000313" key="2">
    <source>
        <dbReference type="EMBL" id="HJC14789.1"/>
    </source>
</evidence>
<dbReference type="InterPro" id="IPR019660">
    <property type="entry name" value="Put_sensory_transdc_reg_YbjN"/>
</dbReference>
<name>A0A9D2SMK5_9FIRM</name>
<gene>
    <name evidence="2" type="ORF">H9705_03015</name>
</gene>
<dbReference type="Pfam" id="PF10722">
    <property type="entry name" value="YbjN"/>
    <property type="match status" value="1"/>
</dbReference>
<feature type="region of interest" description="Disordered" evidence="1">
    <location>
        <begin position="186"/>
        <end position="258"/>
    </location>
</feature>
<comment type="caution">
    <text evidence="2">The sequence shown here is derived from an EMBL/GenBank/DDBJ whole genome shotgun (WGS) entry which is preliminary data.</text>
</comment>
<reference evidence="2" key="1">
    <citation type="journal article" date="2021" name="PeerJ">
        <title>Extensive microbial diversity within the chicken gut microbiome revealed by metagenomics and culture.</title>
        <authorList>
            <person name="Gilroy R."/>
            <person name="Ravi A."/>
            <person name="Getino M."/>
            <person name="Pursley I."/>
            <person name="Horton D.L."/>
            <person name="Alikhan N.F."/>
            <person name="Baker D."/>
            <person name="Gharbi K."/>
            <person name="Hall N."/>
            <person name="Watson M."/>
            <person name="Adriaenssens E.M."/>
            <person name="Foster-Nyarko E."/>
            <person name="Jarju S."/>
            <person name="Secka A."/>
            <person name="Antonio M."/>
            <person name="Oren A."/>
            <person name="Chaudhuri R.R."/>
            <person name="La Ragione R."/>
            <person name="Hildebrand F."/>
            <person name="Pallen M.J."/>
        </authorList>
    </citation>
    <scope>NUCLEOTIDE SEQUENCE</scope>
    <source>
        <strain evidence="2">CHK185-5351</strain>
    </source>
</reference>
<sequence length="258" mass="29202">MRRYSESIAAALNNFLTKDNWKFFFDKEKGIFCFGLSISSKIKKVQYYVQVRQEDYKVCAVSPIGAEADDHEQMAKMAEFVCRANYGLNNGNFELDLRDGEIRYKCYVDCAGSIQPTEDVVRNSIYCPAMMFEKYAPGIVDIIFGDLSAKEAVDKCEDDMEDAVREALRRALEHRQSTDRKVVRLSRRFGSSGSGEAETVEEPEQPEAGPEVLEKQGDPEDLEDLAELAELEDLEDPAELEDQEAPEDKENPETDGSF</sequence>
<protein>
    <submittedName>
        <fullName evidence="2">YbjN domain-containing protein</fullName>
    </submittedName>
</protein>
<evidence type="ECO:0000256" key="1">
    <source>
        <dbReference type="SAM" id="MobiDB-lite"/>
    </source>
</evidence>
<dbReference type="Proteomes" id="UP000823849">
    <property type="component" value="Unassembled WGS sequence"/>
</dbReference>
<feature type="compositionally biased region" description="Acidic residues" evidence="1">
    <location>
        <begin position="219"/>
        <end position="245"/>
    </location>
</feature>
<accession>A0A9D2SMK5</accession>
<dbReference type="EMBL" id="DWWU01000012">
    <property type="protein sequence ID" value="HJC14789.1"/>
    <property type="molecule type" value="Genomic_DNA"/>
</dbReference>
<evidence type="ECO:0000313" key="3">
    <source>
        <dbReference type="Proteomes" id="UP000823849"/>
    </source>
</evidence>